<keyword evidence="2" id="KW-1185">Reference proteome</keyword>
<evidence type="ECO:0000313" key="2">
    <source>
        <dbReference type="Proteomes" id="UP001175271"/>
    </source>
</evidence>
<sequence length="305" mass="35120">MEDVPADFMEQVLVSLTFPAWKELQQICGLLGSMARQYYEQGSNIVYKIHNGVLLEKQGIRLRDMEVIDAESVGLHYVYSVSIELNSDQPDIVIDKELFSIITSPNKYAFITLQLFAPNLQKDWIKFISSWKELRTLQIVHPLRNSLLELFKTLCSQHQLRICGLESTHVPDEAVPYILDMIVQTQFMCLHTTSERIVKTVLTLWNEKSSELCGKRIIMNSNTVPECIAHRLIPLVPKETPEYIAKKMFQLETWGTLDVAKLQDPLAEEHGEHEIYVICKEKQEAPEGEPIHYVAELELMCILFT</sequence>
<organism evidence="1 2">
    <name type="scientific">Steinernema hermaphroditum</name>
    <dbReference type="NCBI Taxonomy" id="289476"/>
    <lineage>
        <taxon>Eukaryota</taxon>
        <taxon>Metazoa</taxon>
        <taxon>Ecdysozoa</taxon>
        <taxon>Nematoda</taxon>
        <taxon>Chromadorea</taxon>
        <taxon>Rhabditida</taxon>
        <taxon>Tylenchina</taxon>
        <taxon>Panagrolaimomorpha</taxon>
        <taxon>Strongyloidoidea</taxon>
        <taxon>Steinernematidae</taxon>
        <taxon>Steinernema</taxon>
    </lineage>
</organism>
<evidence type="ECO:0000313" key="1">
    <source>
        <dbReference type="EMBL" id="KAK0399703.1"/>
    </source>
</evidence>
<name>A0AA39H7J8_9BILA</name>
<dbReference type="AlphaFoldDB" id="A0AA39H7J8"/>
<dbReference type="EMBL" id="JAUCMV010000005">
    <property type="protein sequence ID" value="KAK0399703.1"/>
    <property type="molecule type" value="Genomic_DNA"/>
</dbReference>
<gene>
    <name evidence="1" type="ORF">QR680_003170</name>
</gene>
<protein>
    <submittedName>
        <fullName evidence="1">Uncharacterized protein</fullName>
    </submittedName>
</protein>
<comment type="caution">
    <text evidence="1">The sequence shown here is derived from an EMBL/GenBank/DDBJ whole genome shotgun (WGS) entry which is preliminary data.</text>
</comment>
<dbReference type="Proteomes" id="UP001175271">
    <property type="component" value="Unassembled WGS sequence"/>
</dbReference>
<accession>A0AA39H7J8</accession>
<reference evidence="1" key="1">
    <citation type="submission" date="2023-06" db="EMBL/GenBank/DDBJ databases">
        <title>Genomic analysis of the entomopathogenic nematode Steinernema hermaphroditum.</title>
        <authorList>
            <person name="Schwarz E.M."/>
            <person name="Heppert J.K."/>
            <person name="Baniya A."/>
            <person name="Schwartz H.T."/>
            <person name="Tan C.-H."/>
            <person name="Antoshechkin I."/>
            <person name="Sternberg P.W."/>
            <person name="Goodrich-Blair H."/>
            <person name="Dillman A.R."/>
        </authorList>
    </citation>
    <scope>NUCLEOTIDE SEQUENCE</scope>
    <source>
        <strain evidence="1">PS9179</strain>
        <tissue evidence="1">Whole animal</tissue>
    </source>
</reference>
<proteinExistence type="predicted"/>